<organism evidence="2 3">
    <name type="scientific">Paramarasmius palmivorus</name>
    <dbReference type="NCBI Taxonomy" id="297713"/>
    <lineage>
        <taxon>Eukaryota</taxon>
        <taxon>Fungi</taxon>
        <taxon>Dikarya</taxon>
        <taxon>Basidiomycota</taxon>
        <taxon>Agaricomycotina</taxon>
        <taxon>Agaricomycetes</taxon>
        <taxon>Agaricomycetidae</taxon>
        <taxon>Agaricales</taxon>
        <taxon>Marasmiineae</taxon>
        <taxon>Marasmiaceae</taxon>
        <taxon>Paramarasmius</taxon>
    </lineage>
</organism>
<dbReference type="EMBL" id="JAYKXP010000003">
    <property type="protein sequence ID" value="KAK7060381.1"/>
    <property type="molecule type" value="Genomic_DNA"/>
</dbReference>
<sequence length="281" mass="31417">MTFHILPYHSQGTTTGYGRLAKPTLDINDPTPLSTDSSSARRHTPIELSRIQMPGLIAEVADMKDATSKRCTPRKKLIPTPLSRPPQQGVTVVAGHCHVQAESSSAGTDIASTVLKQPAVKSRKRRQGATRSVISGHHDSQPRPKSKLQSRLPHNRALFIIRRKLSVESVPLSRIPSFMDHFLNHQSPSVDYDSEEIMLEIAYRINLNRIRQSSYYATRHYPRTLGLRRRGWDDAGYGDGSDYDMNIVTDSEAEDASSVITRHPDSFERSTSTWTDSDVSV</sequence>
<evidence type="ECO:0000313" key="3">
    <source>
        <dbReference type="Proteomes" id="UP001383192"/>
    </source>
</evidence>
<gene>
    <name evidence="2" type="ORF">VNI00_001146</name>
</gene>
<accession>A0AAW0E9U3</accession>
<keyword evidence="3" id="KW-1185">Reference proteome</keyword>
<reference evidence="2 3" key="1">
    <citation type="submission" date="2024-01" db="EMBL/GenBank/DDBJ databases">
        <title>A draft genome for a cacao thread blight-causing isolate of Paramarasmius palmivorus.</title>
        <authorList>
            <person name="Baruah I.K."/>
            <person name="Bukari Y."/>
            <person name="Amoako-Attah I."/>
            <person name="Meinhardt L.W."/>
            <person name="Bailey B.A."/>
            <person name="Cohen S.P."/>
        </authorList>
    </citation>
    <scope>NUCLEOTIDE SEQUENCE [LARGE SCALE GENOMIC DNA]</scope>
    <source>
        <strain evidence="2 3">GH-12</strain>
    </source>
</reference>
<name>A0AAW0E9U3_9AGAR</name>
<feature type="region of interest" description="Disordered" evidence="1">
    <location>
        <begin position="14"/>
        <end position="44"/>
    </location>
</feature>
<dbReference type="AlphaFoldDB" id="A0AAW0E9U3"/>
<proteinExistence type="predicted"/>
<protein>
    <submittedName>
        <fullName evidence="2">Uncharacterized protein</fullName>
    </submittedName>
</protein>
<evidence type="ECO:0000313" key="2">
    <source>
        <dbReference type="EMBL" id="KAK7060381.1"/>
    </source>
</evidence>
<feature type="compositionally biased region" description="Low complexity" evidence="1">
    <location>
        <begin position="270"/>
        <end position="281"/>
    </location>
</feature>
<evidence type="ECO:0000256" key="1">
    <source>
        <dbReference type="SAM" id="MobiDB-lite"/>
    </source>
</evidence>
<feature type="region of interest" description="Disordered" evidence="1">
    <location>
        <begin position="118"/>
        <end position="151"/>
    </location>
</feature>
<feature type="region of interest" description="Disordered" evidence="1">
    <location>
        <begin position="254"/>
        <end position="281"/>
    </location>
</feature>
<comment type="caution">
    <text evidence="2">The sequence shown here is derived from an EMBL/GenBank/DDBJ whole genome shotgun (WGS) entry which is preliminary data.</text>
</comment>
<dbReference type="Proteomes" id="UP001383192">
    <property type="component" value="Unassembled WGS sequence"/>
</dbReference>